<sequence>MNYLVVVAHPDDEVLGAGATIKKLTRDGHSVDICIMCSEAKARAFRPDDNELNDDLDASSKMLGIRNKYAGNFPNIEMNNATHLSLVQFIEKAIIASNCDVVITHHPSDTNNDHMHTSMACQAAIRLFQRRAEVKPLKEFLFMEVLSSTEWSVNTSMNRFQPNTFVEVGENCLEVKINALATYRGVMRPFPHPRSAEAIKGLAAYRGAQSGTNYAEAFECTLRRL</sequence>
<dbReference type="AlphaFoldDB" id="A0A8D9P0R3"/>
<accession>A0A8D9P0R3</accession>
<name>A0A8D9P0R3_PARDI</name>
<proteinExistence type="predicted"/>
<dbReference type="Gene3D" id="3.40.50.10320">
    <property type="entry name" value="LmbE-like"/>
    <property type="match status" value="1"/>
</dbReference>
<dbReference type="InterPro" id="IPR024078">
    <property type="entry name" value="LmbE-like_dom_sf"/>
</dbReference>
<reference evidence="1 3" key="1">
    <citation type="submission" date="2015-09" db="EMBL/GenBank/DDBJ databases">
        <authorList>
            <consortium name="Pathogen Informatics"/>
        </authorList>
    </citation>
    <scope>NUCLEOTIDE SEQUENCE [LARGE SCALE GENOMIC DNA]</scope>
    <source>
        <strain evidence="1 3">2789STDY5608822</strain>
    </source>
</reference>
<dbReference type="GeneID" id="93523902"/>
<gene>
    <name evidence="1" type="ORF">ERS852380_01061</name>
    <name evidence="2" type="ORF">PN599_17965</name>
</gene>
<evidence type="ECO:0000313" key="1">
    <source>
        <dbReference type="EMBL" id="CUN81142.1"/>
    </source>
</evidence>
<dbReference type="SUPFAM" id="SSF102588">
    <property type="entry name" value="LmbE-like"/>
    <property type="match status" value="1"/>
</dbReference>
<dbReference type="EMBL" id="CYYK01000003">
    <property type="protein sequence ID" value="CUN81142.1"/>
    <property type="molecule type" value="Genomic_DNA"/>
</dbReference>
<dbReference type="Proteomes" id="UP000095455">
    <property type="component" value="Unassembled WGS sequence"/>
</dbReference>
<evidence type="ECO:0000313" key="2">
    <source>
        <dbReference type="EMBL" id="MDB9006878.1"/>
    </source>
</evidence>
<dbReference type="GO" id="GO:0016811">
    <property type="term" value="F:hydrolase activity, acting on carbon-nitrogen (but not peptide) bonds, in linear amides"/>
    <property type="evidence" value="ECO:0007669"/>
    <property type="project" value="TreeGrafter"/>
</dbReference>
<dbReference type="PANTHER" id="PTHR12993:SF11">
    <property type="entry name" value="N-ACETYLGLUCOSAMINYL-PHOSPHATIDYLINOSITOL DE-N-ACETYLASE"/>
    <property type="match status" value="1"/>
</dbReference>
<dbReference type="EMBL" id="JAQMPJ010000022">
    <property type="protein sequence ID" value="MDB9006878.1"/>
    <property type="molecule type" value="Genomic_DNA"/>
</dbReference>
<dbReference type="RefSeq" id="WP_009017057.1">
    <property type="nucleotide sequence ID" value="NZ_CABMKT010000001.1"/>
</dbReference>
<reference evidence="2" key="2">
    <citation type="submission" date="2023-01" db="EMBL/GenBank/DDBJ databases">
        <title>Human gut microbiome strain richness.</title>
        <authorList>
            <person name="Chen-Liaw A."/>
        </authorList>
    </citation>
    <scope>NUCLEOTIDE SEQUENCE</scope>
    <source>
        <strain evidence="2">RTP21484st1_E5_RTP21484_190118</strain>
    </source>
</reference>
<comment type="caution">
    <text evidence="1">The sequence shown here is derived from an EMBL/GenBank/DDBJ whole genome shotgun (WGS) entry which is preliminary data.</text>
</comment>
<organism evidence="1 3">
    <name type="scientific">Parabacteroides distasonis</name>
    <dbReference type="NCBI Taxonomy" id="823"/>
    <lineage>
        <taxon>Bacteria</taxon>
        <taxon>Pseudomonadati</taxon>
        <taxon>Bacteroidota</taxon>
        <taxon>Bacteroidia</taxon>
        <taxon>Bacteroidales</taxon>
        <taxon>Tannerellaceae</taxon>
        <taxon>Parabacteroides</taxon>
    </lineage>
</organism>
<protein>
    <submittedName>
        <fullName evidence="2">PIG-L family deacetylase</fullName>
    </submittedName>
    <submittedName>
        <fullName evidence="1">Uncharacterized proteins, LmbE homologs</fullName>
    </submittedName>
</protein>
<evidence type="ECO:0000313" key="3">
    <source>
        <dbReference type="Proteomes" id="UP000095455"/>
    </source>
</evidence>
<dbReference type="Pfam" id="PF02585">
    <property type="entry name" value="PIG-L"/>
    <property type="match status" value="1"/>
</dbReference>
<dbReference type="PANTHER" id="PTHR12993">
    <property type="entry name" value="N-ACETYLGLUCOSAMINYL-PHOSPHATIDYLINOSITOL DE-N-ACETYLASE-RELATED"/>
    <property type="match status" value="1"/>
</dbReference>
<dbReference type="Proteomes" id="UP001210126">
    <property type="component" value="Unassembled WGS sequence"/>
</dbReference>
<dbReference type="InterPro" id="IPR003737">
    <property type="entry name" value="GlcNAc_PI_deacetylase-related"/>
</dbReference>